<keyword evidence="2 6" id="KW-0489">Methyltransferase</keyword>
<accession>L7VZL2</accession>
<dbReference type="InterPro" id="IPR013123">
    <property type="entry name" value="SpoU_subst-bd"/>
</dbReference>
<dbReference type="GO" id="GO:0032259">
    <property type="term" value="P:methylation"/>
    <property type="evidence" value="ECO:0007669"/>
    <property type="project" value="UniProtKB-KW"/>
</dbReference>
<evidence type="ECO:0000256" key="2">
    <source>
        <dbReference type="ARBA" id="ARBA00022603"/>
    </source>
</evidence>
<evidence type="ECO:0000256" key="1">
    <source>
        <dbReference type="ARBA" id="ARBA00007228"/>
    </source>
</evidence>
<dbReference type="InterPro" id="IPR051259">
    <property type="entry name" value="rRNA_Methyltransferase"/>
</dbReference>
<evidence type="ECO:0000256" key="3">
    <source>
        <dbReference type="ARBA" id="ARBA00022679"/>
    </source>
</evidence>
<dbReference type="Pfam" id="PF00588">
    <property type="entry name" value="SpoU_methylase"/>
    <property type="match status" value="1"/>
</dbReference>
<feature type="compositionally biased region" description="Polar residues" evidence="4">
    <location>
        <begin position="268"/>
        <end position="281"/>
    </location>
</feature>
<dbReference type="GO" id="GO:0008173">
    <property type="term" value="F:RNA methyltransferase activity"/>
    <property type="evidence" value="ECO:0007669"/>
    <property type="project" value="InterPro"/>
</dbReference>
<dbReference type="SMART" id="SM00967">
    <property type="entry name" value="SpoU_sub_bind"/>
    <property type="match status" value="1"/>
</dbReference>
<keyword evidence="3 6" id="KW-0808">Transferase</keyword>
<organism evidence="6">
    <name type="scientific">uncultured bacterium A1Q1_fos_862</name>
    <dbReference type="NCBI Taxonomy" id="1256590"/>
    <lineage>
        <taxon>Bacteria</taxon>
        <taxon>environmental samples</taxon>
    </lineage>
</organism>
<dbReference type="GO" id="GO:0006396">
    <property type="term" value="P:RNA processing"/>
    <property type="evidence" value="ECO:0007669"/>
    <property type="project" value="InterPro"/>
</dbReference>
<dbReference type="InterPro" id="IPR029064">
    <property type="entry name" value="Ribosomal_eL30-like_sf"/>
</dbReference>
<feature type="domain" description="RNA 2-O ribose methyltransferase substrate binding" evidence="5">
    <location>
        <begin position="9"/>
        <end position="84"/>
    </location>
</feature>
<dbReference type="SUPFAM" id="SSF75217">
    <property type="entry name" value="alpha/beta knot"/>
    <property type="match status" value="1"/>
</dbReference>
<dbReference type="Pfam" id="PF22435">
    <property type="entry name" value="MRM3-like_sub_bind"/>
    <property type="match status" value="1"/>
</dbReference>
<dbReference type="AlphaFoldDB" id="L7VZL2"/>
<dbReference type="GO" id="GO:0003723">
    <property type="term" value="F:RNA binding"/>
    <property type="evidence" value="ECO:0007669"/>
    <property type="project" value="InterPro"/>
</dbReference>
<sequence>MRSAEGLFLVDGPVLLAEALESSLSVRTVYVEQDPRRGTTERAVAAAADAGVAVRQVRTGVLAKVLDLASPQDVVAVVEQSSFDMEAVARLAAASSRPILALVEVSDPGNVGTLVRSAEASGCAGAVLVGECADVFNPKAVRATAGAVFRVPTARCDSLAELASVAERAAMPLVGTVGGDGVTPESVAMHAAVVIVVGSEAHGLAEKDLRLCGQLVTVPMEGRVESLNAAVAGSLLAFEAARQRRQRSATAVGPEPSGGARAPLSHNGGPSNHDQSATGEP</sequence>
<evidence type="ECO:0000313" key="6">
    <source>
        <dbReference type="EMBL" id="AGC72538.1"/>
    </source>
</evidence>
<dbReference type="EMBL" id="JX649905">
    <property type="protein sequence ID" value="AGC72538.1"/>
    <property type="molecule type" value="Genomic_DNA"/>
</dbReference>
<dbReference type="InterPro" id="IPR029028">
    <property type="entry name" value="Alpha/beta_knot_MTases"/>
</dbReference>
<dbReference type="InterPro" id="IPR053888">
    <property type="entry name" value="MRM3-like_sub_bind"/>
</dbReference>
<reference evidence="6" key="1">
    <citation type="submission" date="2012-09" db="EMBL/GenBank/DDBJ databases">
        <title>Metagenomic Characterization of a Microbial Community in Wastewater Detects High Levels of Antibiotic Resistance.</title>
        <authorList>
            <person name="Abrams M."/>
            <person name="Caldwell A."/>
            <person name="Vandaei E."/>
            <person name="Lee W."/>
            <person name="Perrott J."/>
            <person name="Khan S.Y."/>
            <person name="Ta J."/>
            <person name="Romero D."/>
            <person name="Nguyen V."/>
            <person name="Pourmand N."/>
            <person name="Ouverney C.C."/>
        </authorList>
    </citation>
    <scope>NUCLEOTIDE SEQUENCE</scope>
</reference>
<dbReference type="SUPFAM" id="SSF55315">
    <property type="entry name" value="L30e-like"/>
    <property type="match status" value="1"/>
</dbReference>
<comment type="similarity">
    <text evidence="1">Belongs to the class IV-like SAM-binding methyltransferase superfamily. RNA methyltransferase TrmH family.</text>
</comment>
<dbReference type="Gene3D" id="3.40.1280.10">
    <property type="match status" value="1"/>
</dbReference>
<dbReference type="InterPro" id="IPR029026">
    <property type="entry name" value="tRNA_m1G_MTases_N"/>
</dbReference>
<name>L7VZL2_9BACT</name>
<dbReference type="PANTHER" id="PTHR43191:SF2">
    <property type="entry name" value="RRNA METHYLTRANSFERASE 3, MITOCHONDRIAL"/>
    <property type="match status" value="1"/>
</dbReference>
<feature type="region of interest" description="Disordered" evidence="4">
    <location>
        <begin position="243"/>
        <end position="281"/>
    </location>
</feature>
<dbReference type="Gene3D" id="3.30.1330.30">
    <property type="match status" value="1"/>
</dbReference>
<dbReference type="CDD" id="cd18095">
    <property type="entry name" value="SpoU-like_rRNA-MTase"/>
    <property type="match status" value="1"/>
</dbReference>
<evidence type="ECO:0000256" key="4">
    <source>
        <dbReference type="SAM" id="MobiDB-lite"/>
    </source>
</evidence>
<dbReference type="PANTHER" id="PTHR43191">
    <property type="entry name" value="RRNA METHYLTRANSFERASE 3"/>
    <property type="match status" value="1"/>
</dbReference>
<dbReference type="InterPro" id="IPR001537">
    <property type="entry name" value="SpoU_MeTrfase"/>
</dbReference>
<protein>
    <submittedName>
        <fullName evidence="6">tRNA/rRNA methyltransferase (SpoU)</fullName>
    </submittedName>
</protein>
<evidence type="ECO:0000259" key="5">
    <source>
        <dbReference type="SMART" id="SM00967"/>
    </source>
</evidence>
<proteinExistence type="inferred from homology"/>
<dbReference type="GO" id="GO:0005737">
    <property type="term" value="C:cytoplasm"/>
    <property type="evidence" value="ECO:0007669"/>
    <property type="project" value="UniProtKB-ARBA"/>
</dbReference>